<organism evidence="2 3">
    <name type="scientific">Aurantiacibacter atlanticus</name>
    <dbReference type="NCBI Taxonomy" id="1648404"/>
    <lineage>
        <taxon>Bacteria</taxon>
        <taxon>Pseudomonadati</taxon>
        <taxon>Pseudomonadota</taxon>
        <taxon>Alphaproteobacteria</taxon>
        <taxon>Sphingomonadales</taxon>
        <taxon>Erythrobacteraceae</taxon>
        <taxon>Aurantiacibacter</taxon>
    </lineage>
</organism>
<dbReference type="AlphaFoldDB" id="A0A0H4VEI3"/>
<accession>A0A0H4VEI3</accession>
<dbReference type="GO" id="GO:0045436">
    <property type="term" value="F:lycopene beta cyclase activity"/>
    <property type="evidence" value="ECO:0007669"/>
    <property type="project" value="InterPro"/>
</dbReference>
<evidence type="ECO:0008006" key="4">
    <source>
        <dbReference type="Google" id="ProtNLM"/>
    </source>
</evidence>
<dbReference type="RefSeq" id="WP_174539169.1">
    <property type="nucleotide sequence ID" value="NZ_CP011310.1"/>
</dbReference>
<dbReference type="NCBIfam" id="TIGR01789">
    <property type="entry name" value="lycopene_cycl"/>
    <property type="match status" value="1"/>
</dbReference>
<dbReference type="EMBL" id="CP011310">
    <property type="protein sequence ID" value="AKQ42760.2"/>
    <property type="molecule type" value="Genomic_DNA"/>
</dbReference>
<dbReference type="SUPFAM" id="SSF51905">
    <property type="entry name" value="FAD/NAD(P)-binding domain"/>
    <property type="match status" value="1"/>
</dbReference>
<dbReference type="NCBIfam" id="TIGR01790">
    <property type="entry name" value="carotene-cycl"/>
    <property type="match status" value="1"/>
</dbReference>
<dbReference type="InterPro" id="IPR008461">
    <property type="entry name" value="CrtY"/>
</dbReference>
<evidence type="ECO:0000313" key="2">
    <source>
        <dbReference type="EMBL" id="AKQ42760.2"/>
    </source>
</evidence>
<dbReference type="STRING" id="1648404.CP97_13020"/>
<reference evidence="3" key="2">
    <citation type="submission" date="2015-04" db="EMBL/GenBank/DDBJ databases">
        <title>The complete genome sequence of Erythrobacter sp. s21-N3.</title>
        <authorList>
            <person name="Zhuang L."/>
            <person name="Liu Y."/>
            <person name="Shao Z."/>
        </authorList>
    </citation>
    <scope>NUCLEOTIDE SEQUENCE [LARGE SCALE GENOMIC DNA]</scope>
    <source>
        <strain evidence="3">s21-N3</strain>
    </source>
</reference>
<dbReference type="Pfam" id="PF05834">
    <property type="entry name" value="Lycopene_cycl"/>
    <property type="match status" value="1"/>
</dbReference>
<dbReference type="Proteomes" id="UP000059113">
    <property type="component" value="Chromosome"/>
</dbReference>
<dbReference type="GO" id="GO:0016705">
    <property type="term" value="F:oxidoreductase activity, acting on paired donors, with incorporation or reduction of molecular oxygen"/>
    <property type="evidence" value="ECO:0007669"/>
    <property type="project" value="InterPro"/>
</dbReference>
<evidence type="ECO:0000313" key="3">
    <source>
        <dbReference type="Proteomes" id="UP000059113"/>
    </source>
</evidence>
<reference evidence="2 3" key="1">
    <citation type="journal article" date="2015" name="Int. J. Syst. Evol. Microbiol.">
        <title>Erythrobacter atlanticus sp. nov., a bacterium from ocean sediment able to degrade polycyclic aromatic hydrocarbons.</title>
        <authorList>
            <person name="Zhuang L."/>
            <person name="Liu Y."/>
            <person name="Wang L."/>
            <person name="Wang W."/>
            <person name="Shao Z."/>
        </authorList>
    </citation>
    <scope>NUCLEOTIDE SEQUENCE [LARGE SCALE GENOMIC DNA]</scope>
    <source>
        <strain evidence="3">s21-N3</strain>
    </source>
</reference>
<dbReference type="Gene3D" id="3.50.50.60">
    <property type="entry name" value="FAD/NAD(P)-binding domain"/>
    <property type="match status" value="1"/>
</dbReference>
<protein>
    <recommendedName>
        <fullName evidence="4">Lycopene cyclase</fullName>
    </recommendedName>
</protein>
<dbReference type="InterPro" id="IPR010108">
    <property type="entry name" value="Lycopene_cyclase_b/e"/>
</dbReference>
<comment type="similarity">
    <text evidence="1">Belongs to the lycopene cyclase family.</text>
</comment>
<dbReference type="GO" id="GO:0016117">
    <property type="term" value="P:carotenoid biosynthetic process"/>
    <property type="evidence" value="ECO:0007669"/>
    <property type="project" value="InterPro"/>
</dbReference>
<proteinExistence type="inferred from homology"/>
<keyword evidence="3" id="KW-1185">Reference proteome</keyword>
<sequence>MSERDCDIAIIGGGLSGGLIALALARRRPELSVRLIEGGPKLGGNHRWSWFATDLDHDGEDLLSPIRKIDWDGGYEVRFPGHTRRLDAAYRSIDSADFSAALERELAPGTILTGRDAARLTGSGVTLRDGTQITARSVIDCRGFAATGDLEGGWQVFMGRHLRTPSPHGVDRPIIMDATVDQTHGYRFTYVLPLGLNDLFIEDTYYQDTHELDRSALSGRIDAYQRQHGWTGEPVSFETGILPVITGGNFADFQAAHRIPGVSVAGARGGFVHPLTSYTLPIAVRTALMVAKDADLPGDQLSAKLETHARQHWRAMRYYRLLGRMLFCGAEPQERYRIFKRFYRLPEPLIERFYAGKSTMKDRLRVLSGRPPIPMKRAIPALFSHCPGLLAPNRKDHR</sequence>
<dbReference type="KEGG" id="ery:CP97_13020"/>
<gene>
    <name evidence="2" type="ORF">CP97_13020</name>
</gene>
<dbReference type="InterPro" id="IPR036188">
    <property type="entry name" value="FAD/NAD-bd_sf"/>
</dbReference>
<evidence type="ECO:0000256" key="1">
    <source>
        <dbReference type="ARBA" id="ARBA00006599"/>
    </source>
</evidence>
<name>A0A0H4VEI3_9SPHN</name>